<dbReference type="GO" id="GO:0005886">
    <property type="term" value="C:plasma membrane"/>
    <property type="evidence" value="ECO:0007669"/>
    <property type="project" value="TreeGrafter"/>
</dbReference>
<comment type="function">
    <text evidence="2">May mediate accelerated ATP-independent bidirectional transbilayer migration of phospholipids upon binding calcium ions that results in a loss of phospholipid asymmetry in the plasma membrane.</text>
</comment>
<dbReference type="GO" id="GO:0017128">
    <property type="term" value="F:phospholipid scramblase activity"/>
    <property type="evidence" value="ECO:0007669"/>
    <property type="project" value="InterPro"/>
</dbReference>
<reference evidence="4" key="1">
    <citation type="submission" date="2018-11" db="EMBL/GenBank/DDBJ databases">
        <authorList>
            <person name="Alioto T."/>
            <person name="Alioto T."/>
        </authorList>
    </citation>
    <scope>NUCLEOTIDE SEQUENCE</scope>
</reference>
<comment type="similarity">
    <text evidence="1 2">Belongs to the phospholipid scramblase family.</text>
</comment>
<feature type="region of interest" description="Disordered" evidence="3">
    <location>
        <begin position="64"/>
        <end position="83"/>
    </location>
</feature>
<comment type="caution">
    <text evidence="4">The sequence shown here is derived from an EMBL/GenBank/DDBJ whole genome shotgun (WGS) entry which is preliminary data.</text>
</comment>
<evidence type="ECO:0000256" key="2">
    <source>
        <dbReference type="RuleBase" id="RU363116"/>
    </source>
</evidence>
<keyword evidence="2" id="KW-0449">Lipoprotein</keyword>
<comment type="cofactor">
    <cofactor evidence="2">
        <name>Ca(2+)</name>
        <dbReference type="ChEBI" id="CHEBI:29108"/>
    </cofactor>
</comment>
<dbReference type="Proteomes" id="UP000596742">
    <property type="component" value="Unassembled WGS sequence"/>
</dbReference>
<accession>A0A8B6E2Q8</accession>
<dbReference type="InterPro" id="IPR005552">
    <property type="entry name" value="Scramblase"/>
</dbReference>
<evidence type="ECO:0000256" key="3">
    <source>
        <dbReference type="SAM" id="MobiDB-lite"/>
    </source>
</evidence>
<keyword evidence="2" id="KW-0564">Palmitate</keyword>
<protein>
    <recommendedName>
        <fullName evidence="2">Phospholipid scramblase</fullName>
    </recommendedName>
</protein>
<evidence type="ECO:0000256" key="1">
    <source>
        <dbReference type="ARBA" id="ARBA00005350"/>
    </source>
</evidence>
<dbReference type="AlphaFoldDB" id="A0A8B6E2Q8"/>
<dbReference type="EMBL" id="UYJE01004345">
    <property type="protein sequence ID" value="VDI27294.1"/>
    <property type="molecule type" value="Genomic_DNA"/>
</dbReference>
<keyword evidence="5" id="KW-1185">Reference proteome</keyword>
<dbReference type="Pfam" id="PF03803">
    <property type="entry name" value="Scramblase"/>
    <property type="match status" value="1"/>
</dbReference>
<sequence>MIVPEEVQRNEHRRQSLVLDRVARSSVIYTQPRQSVVSNMSGDSRTPTDVLLEMKNRRMTLGSDRRMSMRPRRKSVNPKIDPPPGMECLDGKRFVYARQQMDSDLLAGCGAPNTYKVWDENEEELFYALKFTWMVEMNDYILDGDGHIVRLIKATKLVVLRVYLQKPIYDKTGEDVIGSINKKWEGERDDNLNVDHEYFEIHFPEKMDNIDKMLVLGGAFLINYMYFEMS</sequence>
<organism evidence="4 5">
    <name type="scientific">Mytilus galloprovincialis</name>
    <name type="common">Mediterranean mussel</name>
    <dbReference type="NCBI Taxonomy" id="29158"/>
    <lineage>
        <taxon>Eukaryota</taxon>
        <taxon>Metazoa</taxon>
        <taxon>Spiralia</taxon>
        <taxon>Lophotrochozoa</taxon>
        <taxon>Mollusca</taxon>
        <taxon>Bivalvia</taxon>
        <taxon>Autobranchia</taxon>
        <taxon>Pteriomorphia</taxon>
        <taxon>Mytilida</taxon>
        <taxon>Mytiloidea</taxon>
        <taxon>Mytilidae</taxon>
        <taxon>Mytilinae</taxon>
        <taxon>Mytilus</taxon>
    </lineage>
</organism>
<keyword evidence="2" id="KW-0106">Calcium</keyword>
<evidence type="ECO:0000313" key="5">
    <source>
        <dbReference type="Proteomes" id="UP000596742"/>
    </source>
</evidence>
<proteinExistence type="inferred from homology"/>
<name>A0A8B6E2Q8_MYTGA</name>
<gene>
    <name evidence="4" type="ORF">MGAL_10B040099</name>
</gene>
<evidence type="ECO:0000313" key="4">
    <source>
        <dbReference type="EMBL" id="VDI27294.1"/>
    </source>
</evidence>
<dbReference type="OrthoDB" id="191150at2759"/>
<dbReference type="PANTHER" id="PTHR23248:SF40">
    <property type="entry name" value="PHOSPHOLIPID SCRAMBLASE"/>
    <property type="match status" value="1"/>
</dbReference>
<dbReference type="PANTHER" id="PTHR23248">
    <property type="entry name" value="PHOSPHOLIPID SCRAMBLASE-RELATED"/>
    <property type="match status" value="1"/>
</dbReference>